<organism evidence="2 3">
    <name type="scientific">Aquimarina mytili</name>
    <dbReference type="NCBI Taxonomy" id="874423"/>
    <lineage>
        <taxon>Bacteria</taxon>
        <taxon>Pseudomonadati</taxon>
        <taxon>Bacteroidota</taxon>
        <taxon>Flavobacteriia</taxon>
        <taxon>Flavobacteriales</taxon>
        <taxon>Flavobacteriaceae</taxon>
        <taxon>Aquimarina</taxon>
    </lineage>
</organism>
<keyword evidence="1" id="KW-0732">Signal</keyword>
<gene>
    <name evidence="2" type="ORF">JJQ60_11705</name>
</gene>
<comment type="caution">
    <text evidence="2">The sequence shown here is derived from an EMBL/GenBank/DDBJ whole genome shotgun (WGS) entry which is preliminary data.</text>
</comment>
<sequence>MNKKIVSIILQKTKKSFIVGVLLSTTWIHAQLFTHVDTAGVEISGNTVVSVANTSWNNSGGSSAETLGENGYVSGIPSYGKYLKLGLSDVTGGHNWDEYSYCFYVLPNGNLDLYDGPTKMLRSTYSAGDVLKIEKLGKTINFYRNDVTIGTITNIPETKLHVDYIFFDQYGEITFVDFASDQNPDNRNPWTVEGNNLYTSVIENNVGIGTKNPGSWKLAVAGKVVAEEVKIALQNNWPDYVFNHDYTLLTLADVEKHINEKGHLPNIPSAKEVSEEGIFMGEMNAKLLQKIEELTLYTIHQEKEIEELKSLVQKLLEAKQ</sequence>
<feature type="chain" id="PRO_5037359500" description="Peptidase S74 domain-containing protein" evidence="1">
    <location>
        <begin position="31"/>
        <end position="320"/>
    </location>
</feature>
<evidence type="ECO:0000313" key="3">
    <source>
        <dbReference type="Proteomes" id="UP000651057"/>
    </source>
</evidence>
<dbReference type="Proteomes" id="UP000651057">
    <property type="component" value="Unassembled WGS sequence"/>
</dbReference>
<protein>
    <recommendedName>
        <fullName evidence="4">Peptidase S74 domain-containing protein</fullName>
    </recommendedName>
</protein>
<reference evidence="2" key="1">
    <citation type="submission" date="2021-01" db="EMBL/GenBank/DDBJ databases">
        <authorList>
            <person name="Zhong Y.L."/>
        </authorList>
    </citation>
    <scope>NUCLEOTIDE SEQUENCE</scope>
    <source>
        <strain evidence="2">KCTC 23302</strain>
    </source>
</reference>
<feature type="signal peptide" evidence="1">
    <location>
        <begin position="1"/>
        <end position="30"/>
    </location>
</feature>
<evidence type="ECO:0008006" key="4">
    <source>
        <dbReference type="Google" id="ProtNLM"/>
    </source>
</evidence>
<evidence type="ECO:0000313" key="2">
    <source>
        <dbReference type="EMBL" id="MBL0684185.1"/>
    </source>
</evidence>
<name>A0A937A3B4_9FLAO</name>
<dbReference type="AlphaFoldDB" id="A0A937A3B4"/>
<keyword evidence="3" id="KW-1185">Reference proteome</keyword>
<dbReference type="RefSeq" id="WP_201919936.1">
    <property type="nucleotide sequence ID" value="NZ_BAABAX010000003.1"/>
</dbReference>
<evidence type="ECO:0000256" key="1">
    <source>
        <dbReference type="SAM" id="SignalP"/>
    </source>
</evidence>
<accession>A0A937A3B4</accession>
<proteinExistence type="predicted"/>
<dbReference type="EMBL" id="JAERQJ010000004">
    <property type="protein sequence ID" value="MBL0684185.1"/>
    <property type="molecule type" value="Genomic_DNA"/>
</dbReference>